<name>A0ABX4SHA7_9BIFI</name>
<proteinExistence type="predicted"/>
<dbReference type="EMBL" id="PKJE01000002">
    <property type="protein sequence ID" value="PKZ54628.1"/>
    <property type="molecule type" value="Genomic_DNA"/>
</dbReference>
<keyword evidence="2" id="KW-1185">Reference proteome</keyword>
<dbReference type="Proteomes" id="UP000234904">
    <property type="component" value="Unassembled WGS sequence"/>
</dbReference>
<accession>A0ABX4SHA7</accession>
<comment type="caution">
    <text evidence="1">The sequence shown here is derived from an EMBL/GenBank/DDBJ whole genome shotgun (WGS) entry which is preliminary data.</text>
</comment>
<organism evidence="1 2">
    <name type="scientific">Gardnerella pickettii</name>
    <dbReference type="NCBI Taxonomy" id="2914924"/>
    <lineage>
        <taxon>Bacteria</taxon>
        <taxon>Bacillati</taxon>
        <taxon>Actinomycetota</taxon>
        <taxon>Actinomycetes</taxon>
        <taxon>Bifidobacteriales</taxon>
        <taxon>Bifidobacteriaceae</taxon>
        <taxon>Gardnerella</taxon>
    </lineage>
</organism>
<sequence length="69" mass="7909">MNKHSLDVAFAKIWLSKHSAFGKICLTKHGAFGKIFIKPLKYQGKLHSATIEQIKHKFIIQERAQNPHV</sequence>
<evidence type="ECO:0008006" key="3">
    <source>
        <dbReference type="Google" id="ProtNLM"/>
    </source>
</evidence>
<reference evidence="1 2" key="1">
    <citation type="submission" date="2017-12" db="EMBL/GenBank/DDBJ databases">
        <title>Phylogenetic diversity of female urinary microbiome.</title>
        <authorList>
            <person name="Thomas-White K."/>
            <person name="Wolfe A.J."/>
        </authorList>
    </citation>
    <scope>NUCLEOTIDE SEQUENCE [LARGE SCALE GENOMIC DNA]</scope>
    <source>
        <strain evidence="1 2">UMB0833</strain>
    </source>
</reference>
<evidence type="ECO:0000313" key="1">
    <source>
        <dbReference type="EMBL" id="PKZ54628.1"/>
    </source>
</evidence>
<gene>
    <name evidence="1" type="ORF">CYJ70_03410</name>
</gene>
<protein>
    <recommendedName>
        <fullName evidence="3">Serine/threonine protein kinase</fullName>
    </recommendedName>
</protein>
<evidence type="ECO:0000313" key="2">
    <source>
        <dbReference type="Proteomes" id="UP000234904"/>
    </source>
</evidence>